<dbReference type="PANTHER" id="PTHR45761:SF1">
    <property type="entry name" value="EXTENDED SYNAPTOTAGMIN-LIKE PROTEIN 2, ISOFORM C"/>
    <property type="match status" value="1"/>
</dbReference>
<dbReference type="Pfam" id="PF17047">
    <property type="entry name" value="SMP_LBD"/>
    <property type="match status" value="1"/>
</dbReference>
<dbReference type="InterPro" id="IPR051634">
    <property type="entry name" value="Extended_Synaptotagmin"/>
</dbReference>
<evidence type="ECO:0000313" key="5">
    <source>
        <dbReference type="Proteomes" id="UP001651158"/>
    </source>
</evidence>
<gene>
    <name evidence="4" type="ORF">TcWFU_010515</name>
</gene>
<keyword evidence="2" id="KW-1133">Transmembrane helix</keyword>
<name>A0ABR4QTQ7_9CEST</name>
<protein>
    <submittedName>
        <fullName evidence="4">Extended synaptotagmin-3</fullName>
    </submittedName>
</protein>
<accession>A0ABR4QTQ7</accession>
<dbReference type="InterPro" id="IPR039010">
    <property type="entry name" value="Synaptotagmin_SMP"/>
</dbReference>
<keyword evidence="2" id="KW-0472">Membrane</keyword>
<dbReference type="CDD" id="cd21670">
    <property type="entry name" value="SMP_ESyt"/>
    <property type="match status" value="1"/>
</dbReference>
<evidence type="ECO:0000256" key="1">
    <source>
        <dbReference type="ARBA" id="ARBA00022692"/>
    </source>
</evidence>
<keyword evidence="5" id="KW-1185">Reference proteome</keyword>
<dbReference type="EMBL" id="JAKROA010000001">
    <property type="protein sequence ID" value="KAL5113127.1"/>
    <property type="molecule type" value="Genomic_DNA"/>
</dbReference>
<comment type="caution">
    <text evidence="4">The sequence shown here is derived from an EMBL/GenBank/DDBJ whole genome shotgun (WGS) entry which is preliminary data.</text>
</comment>
<evidence type="ECO:0000313" key="4">
    <source>
        <dbReference type="EMBL" id="KAL5113127.1"/>
    </source>
</evidence>
<evidence type="ECO:0000256" key="2">
    <source>
        <dbReference type="ARBA" id="ARBA00022989"/>
    </source>
</evidence>
<feature type="domain" description="Synaptotagmin SMP" evidence="3">
    <location>
        <begin position="78"/>
        <end position="163"/>
    </location>
</feature>
<organism evidence="4 5">
    <name type="scientific">Taenia crassiceps</name>
    <dbReference type="NCBI Taxonomy" id="6207"/>
    <lineage>
        <taxon>Eukaryota</taxon>
        <taxon>Metazoa</taxon>
        <taxon>Spiralia</taxon>
        <taxon>Lophotrochozoa</taxon>
        <taxon>Platyhelminthes</taxon>
        <taxon>Cestoda</taxon>
        <taxon>Eucestoda</taxon>
        <taxon>Cyclophyllidea</taxon>
        <taxon>Taeniidae</taxon>
        <taxon>Taenia</taxon>
    </lineage>
</organism>
<proteinExistence type="predicted"/>
<evidence type="ECO:0000259" key="3">
    <source>
        <dbReference type="Pfam" id="PF17047"/>
    </source>
</evidence>
<sequence>MDKSSDKPHNEIKGVKFDILSTARTYIKFSPSWVAFGAIGYVAYLRAHEKRNLVSSVMRTINEDEKSSVINNIGSHELPAWPPRIGGIKVYIEESIRRDEIVMDVDLMLYSDARIKVSVGKIVAGVKDFELRGTLRILMKPLVSQIPFVGAVTVCFLDNPVTDFD</sequence>
<dbReference type="PANTHER" id="PTHR45761">
    <property type="entry name" value="EXTENDED SYNAPTOTAGMIN-LIKE PROTEIN 2, ISOFORM C"/>
    <property type="match status" value="1"/>
</dbReference>
<reference evidence="4 5" key="1">
    <citation type="journal article" date="2022" name="Front. Cell. Infect. Microbiol.">
        <title>The Genomes of Two Strains of Taenia crassiceps the Animal Model for the Study of Human Cysticercosis.</title>
        <authorList>
            <person name="Bobes R.J."/>
            <person name="Estrada K."/>
            <person name="Rios-Valencia D.G."/>
            <person name="Calderon-Gallegos A."/>
            <person name="de la Torre P."/>
            <person name="Carrero J.C."/>
            <person name="Sanchez-Flores A."/>
            <person name="Laclette J.P."/>
        </authorList>
    </citation>
    <scope>NUCLEOTIDE SEQUENCE [LARGE SCALE GENOMIC DNA]</scope>
    <source>
        <strain evidence="4">WFUcys</strain>
    </source>
</reference>
<dbReference type="Proteomes" id="UP001651158">
    <property type="component" value="Unassembled WGS sequence"/>
</dbReference>
<keyword evidence="1" id="KW-0812">Transmembrane</keyword>